<sequence length="555" mass="63582">MSNNIKDNKVSLSLSDNDNIKISEALSFIRNKLQGRLKNISVINDRTAVVIYGKHKDRLMIDLKDNNYYENLEEKLEALKAENNNLLSELKKFETLAHFDGSFSTVVSSDNDNNETSLVDNISTTSTASNNLPSMSSPSISTSSKPFKLEDYITVLNNDLNTVNQSIEDDSDEIWEKLNSRCHKKFGYNNEIKQPTREDIKWGADILPIYAEWKKLKDFKCLIEKWIAKINEYMQKNDMLSSSPTLISSSSSFSTLIQPSPSSTSVPLSFVSLIKGKKVRDNVNESIEVVKINVDNKNEVDEDVEIMEIDVENDDIQNEETEDKAKKNLEAKELKEKKFKKFGEKLRKLVMDDLQSNTHDSPVQKLADKDMVNESDLQNNNLTHSLNLLTAEPIKIIDKTSGIQRVKQWALQKNQIEKIGIVFNVFKFYHRMSLIDIYNEINVVAESNFPNQKGKQRTFVKEIICIQEGISERSERRFKTSAMRLQHIVSAGISFNQIIKVGMHVSDFESTNHFYEIFMEALDINSIENLNEGVRPLNTKILFDKLSAYEIMELD</sequence>
<dbReference type="EMBL" id="CAGKOT010000024">
    <property type="protein sequence ID" value="CAB5368135.1"/>
    <property type="molecule type" value="Genomic_DNA"/>
</dbReference>
<evidence type="ECO:0000313" key="4">
    <source>
        <dbReference type="Proteomes" id="UP000684084"/>
    </source>
</evidence>
<name>A0A915Z9I0_9GLOM</name>
<comment type="caution">
    <text evidence="2">The sequence shown here is derived from an EMBL/GenBank/DDBJ whole genome shotgun (WGS) entry which is preliminary data.</text>
</comment>
<dbReference type="OrthoDB" id="2340441at2759"/>
<feature type="coiled-coil region" evidence="1">
    <location>
        <begin position="69"/>
        <end position="96"/>
    </location>
</feature>
<protein>
    <submittedName>
        <fullName evidence="2">Uncharacterized protein</fullName>
    </submittedName>
</protein>
<evidence type="ECO:0000313" key="2">
    <source>
        <dbReference type="EMBL" id="CAB5368135.1"/>
    </source>
</evidence>
<dbReference type="VEuPathDB" id="FungiDB:RhiirFUN_021592"/>
<accession>A0A915Z9I0</accession>
<organism evidence="2 4">
    <name type="scientific">Rhizophagus irregularis</name>
    <dbReference type="NCBI Taxonomy" id="588596"/>
    <lineage>
        <taxon>Eukaryota</taxon>
        <taxon>Fungi</taxon>
        <taxon>Fungi incertae sedis</taxon>
        <taxon>Mucoromycota</taxon>
        <taxon>Glomeromycotina</taxon>
        <taxon>Glomeromycetes</taxon>
        <taxon>Glomerales</taxon>
        <taxon>Glomeraceae</taxon>
        <taxon>Rhizophagus</taxon>
    </lineage>
</organism>
<dbReference type="EMBL" id="CAGKOT010000113">
    <property type="protein sequence ID" value="CAB5396215.1"/>
    <property type="molecule type" value="Genomic_DNA"/>
</dbReference>
<gene>
    <name evidence="2" type="ORF">CHRIB12_LOCUS11632</name>
    <name evidence="3" type="ORF">CHRIB12_LOCUS24229</name>
</gene>
<keyword evidence="1" id="KW-0175">Coiled coil</keyword>
<dbReference type="Proteomes" id="UP000684084">
    <property type="component" value="Unassembled WGS sequence"/>
</dbReference>
<reference evidence="2" key="1">
    <citation type="submission" date="2020-05" db="EMBL/GenBank/DDBJ databases">
        <authorList>
            <person name="Rincon C."/>
            <person name="Sanders R I."/>
            <person name="Robbins C."/>
            <person name="Chaturvedi A."/>
        </authorList>
    </citation>
    <scope>NUCLEOTIDE SEQUENCE</scope>
    <source>
        <strain evidence="2">CHB12</strain>
    </source>
</reference>
<evidence type="ECO:0000256" key="1">
    <source>
        <dbReference type="SAM" id="Coils"/>
    </source>
</evidence>
<proteinExistence type="predicted"/>
<evidence type="ECO:0000313" key="3">
    <source>
        <dbReference type="EMBL" id="CAB5396215.1"/>
    </source>
</evidence>
<dbReference type="AlphaFoldDB" id="A0A915Z9I0"/>